<feature type="compositionally biased region" description="Basic and acidic residues" evidence="2">
    <location>
        <begin position="57"/>
        <end position="67"/>
    </location>
</feature>
<dbReference type="InterPro" id="IPR035984">
    <property type="entry name" value="Acyl-CoA-binding_sf"/>
</dbReference>
<organism evidence="4 5">
    <name type="scientific">Phycomyces blakesleeanus</name>
    <dbReference type="NCBI Taxonomy" id="4837"/>
    <lineage>
        <taxon>Eukaryota</taxon>
        <taxon>Fungi</taxon>
        <taxon>Fungi incertae sedis</taxon>
        <taxon>Mucoromycota</taxon>
        <taxon>Mucoromycotina</taxon>
        <taxon>Mucoromycetes</taxon>
        <taxon>Mucorales</taxon>
        <taxon>Phycomycetaceae</taxon>
        <taxon>Phycomyces</taxon>
    </lineage>
</organism>
<reference evidence="4 5" key="1">
    <citation type="submission" date="2024-04" db="EMBL/GenBank/DDBJ databases">
        <title>Symmetric and asymmetric DNA N6-adenine methylation regulates different biological responses in Mucorales.</title>
        <authorList>
            <consortium name="Lawrence Berkeley National Laboratory"/>
            <person name="Lax C."/>
            <person name="Mondo S.J."/>
            <person name="Osorio-Concepcion M."/>
            <person name="Muszewska A."/>
            <person name="Corrochano-Luque M."/>
            <person name="Gutierrez G."/>
            <person name="Riley R."/>
            <person name="Lipzen A."/>
            <person name="Guo J."/>
            <person name="Hundley H."/>
            <person name="Amirebrahimi M."/>
            <person name="Ng V."/>
            <person name="Lorenzo-Gutierrez D."/>
            <person name="Binder U."/>
            <person name="Yang J."/>
            <person name="Song Y."/>
            <person name="Canovas D."/>
            <person name="Navarro E."/>
            <person name="Freitag M."/>
            <person name="Gabaldon T."/>
            <person name="Grigoriev I.V."/>
            <person name="Corrochano L.M."/>
            <person name="Nicolas F.E."/>
            <person name="Garre V."/>
        </authorList>
    </citation>
    <scope>NUCLEOTIDE SEQUENCE [LARGE SCALE GENOMIC DNA]</scope>
    <source>
        <strain evidence="4 5">L51</strain>
    </source>
</reference>
<feature type="domain" description="ACB" evidence="3">
    <location>
        <begin position="9"/>
        <end position="67"/>
    </location>
</feature>
<proteinExistence type="predicted"/>
<evidence type="ECO:0000313" key="4">
    <source>
        <dbReference type="EMBL" id="KAL0076714.1"/>
    </source>
</evidence>
<evidence type="ECO:0000256" key="1">
    <source>
        <dbReference type="ARBA" id="ARBA00023121"/>
    </source>
</evidence>
<keyword evidence="5" id="KW-1185">Reference proteome</keyword>
<dbReference type="Gene3D" id="1.20.80.10">
    <property type="match status" value="1"/>
</dbReference>
<name>A0ABR3AM01_PHYBL</name>
<gene>
    <name evidence="4" type="ORF">J3Q64DRAFT_1770412</name>
</gene>
<dbReference type="EMBL" id="JBCLYO010000030">
    <property type="protein sequence ID" value="KAL0076714.1"/>
    <property type="molecule type" value="Genomic_DNA"/>
</dbReference>
<evidence type="ECO:0000256" key="2">
    <source>
        <dbReference type="SAM" id="MobiDB-lite"/>
    </source>
</evidence>
<dbReference type="PANTHER" id="PTHR23310:SF133">
    <property type="entry name" value="COA BINDING PROTEIN, PUTATIVE (AFU_ORTHOLOGUE AFUA_1G12300)-RELATED"/>
    <property type="match status" value="1"/>
</dbReference>
<evidence type="ECO:0000313" key="5">
    <source>
        <dbReference type="Proteomes" id="UP001448207"/>
    </source>
</evidence>
<protein>
    <submittedName>
        <fullName evidence="4">Acyl-CoA-binding protein</fullName>
    </submittedName>
</protein>
<dbReference type="InterPro" id="IPR014352">
    <property type="entry name" value="FERM/acyl-CoA-bd_prot_sf"/>
</dbReference>
<sequence>MTTSHAHDTQILFCRALAVVRTLPDNDTVQLTASERLNLYGLYKQATQGDCTQPKPSSRDVAECAKW</sequence>
<comment type="caution">
    <text evidence="4">The sequence shown here is derived from an EMBL/GenBank/DDBJ whole genome shotgun (WGS) entry which is preliminary data.</text>
</comment>
<feature type="region of interest" description="Disordered" evidence="2">
    <location>
        <begin position="48"/>
        <end position="67"/>
    </location>
</feature>
<keyword evidence="1" id="KW-0446">Lipid-binding</keyword>
<dbReference type="Proteomes" id="UP001448207">
    <property type="component" value="Unassembled WGS sequence"/>
</dbReference>
<dbReference type="PRINTS" id="PR00689">
    <property type="entry name" value="ACOABINDINGP"/>
</dbReference>
<dbReference type="PROSITE" id="PS51228">
    <property type="entry name" value="ACB_2"/>
    <property type="match status" value="1"/>
</dbReference>
<dbReference type="InterPro" id="IPR000582">
    <property type="entry name" value="Acyl-CoA-binding_protein"/>
</dbReference>
<dbReference type="Pfam" id="PF00887">
    <property type="entry name" value="ACBP"/>
    <property type="match status" value="1"/>
</dbReference>
<dbReference type="PANTHER" id="PTHR23310">
    <property type="entry name" value="ACYL-COA-BINDING PROTEIN, ACBP"/>
    <property type="match status" value="1"/>
</dbReference>
<evidence type="ECO:0000259" key="3">
    <source>
        <dbReference type="PROSITE" id="PS51228"/>
    </source>
</evidence>
<accession>A0ABR3AM01</accession>
<dbReference type="SUPFAM" id="SSF47027">
    <property type="entry name" value="Acyl-CoA binding protein"/>
    <property type="match status" value="1"/>
</dbReference>